<organism evidence="9 10">
    <name type="scientific">Bacteroides acidifaciens</name>
    <dbReference type="NCBI Taxonomy" id="85831"/>
    <lineage>
        <taxon>Bacteria</taxon>
        <taxon>Pseudomonadati</taxon>
        <taxon>Bacteroidota</taxon>
        <taxon>Bacteroidia</taxon>
        <taxon>Bacteroidales</taxon>
        <taxon>Bacteroidaceae</taxon>
        <taxon>Bacteroides</taxon>
    </lineage>
</organism>
<dbReference type="PANTHER" id="PTHR10465:SF0">
    <property type="entry name" value="SARCALUMENIN"/>
    <property type="match status" value="1"/>
</dbReference>
<protein>
    <recommendedName>
        <fullName evidence="8">Dynamin N-terminal domain-containing protein</fullName>
    </recommendedName>
</protein>
<evidence type="ECO:0000256" key="5">
    <source>
        <dbReference type="ARBA" id="ARBA00023136"/>
    </source>
</evidence>
<evidence type="ECO:0000313" key="10">
    <source>
        <dbReference type="Proteomes" id="UP000305751"/>
    </source>
</evidence>
<feature type="domain" description="Dynamin N-terminal" evidence="8">
    <location>
        <begin position="54"/>
        <end position="212"/>
    </location>
</feature>
<evidence type="ECO:0000256" key="4">
    <source>
        <dbReference type="ARBA" id="ARBA00023134"/>
    </source>
</evidence>
<keyword evidence="2" id="KW-0547">Nucleotide-binding</keyword>
<evidence type="ECO:0000256" key="1">
    <source>
        <dbReference type="ARBA" id="ARBA00004370"/>
    </source>
</evidence>
<name>A0A4S2ALA5_9BACE</name>
<dbReference type="GO" id="GO:0005525">
    <property type="term" value="F:GTP binding"/>
    <property type="evidence" value="ECO:0007669"/>
    <property type="project" value="UniProtKB-KW"/>
</dbReference>
<dbReference type="InterPro" id="IPR045063">
    <property type="entry name" value="Dynamin_N"/>
</dbReference>
<keyword evidence="3" id="KW-0378">Hydrolase</keyword>
<evidence type="ECO:0000259" key="8">
    <source>
        <dbReference type="Pfam" id="PF00350"/>
    </source>
</evidence>
<dbReference type="Gene3D" id="3.40.50.300">
    <property type="entry name" value="P-loop containing nucleotide triphosphate hydrolases"/>
    <property type="match status" value="1"/>
</dbReference>
<dbReference type="EMBL" id="SRZA01000035">
    <property type="protein sequence ID" value="TGY01899.1"/>
    <property type="molecule type" value="Genomic_DNA"/>
</dbReference>
<evidence type="ECO:0000313" key="9">
    <source>
        <dbReference type="EMBL" id="TGY01899.1"/>
    </source>
</evidence>
<keyword evidence="7" id="KW-0812">Transmembrane</keyword>
<proteinExistence type="predicted"/>
<comment type="subcellular location">
    <subcellularLocation>
        <location evidence="1">Membrane</location>
    </subcellularLocation>
</comment>
<gene>
    <name evidence="9" type="ORF">E5356_11800</name>
</gene>
<dbReference type="Proteomes" id="UP000305751">
    <property type="component" value="Unassembled WGS sequence"/>
</dbReference>
<keyword evidence="5 7" id="KW-0472">Membrane</keyword>
<dbReference type="InterPro" id="IPR027094">
    <property type="entry name" value="Mitofusin_fam"/>
</dbReference>
<keyword evidence="4" id="KW-0342">GTP-binding</keyword>
<reference evidence="9 10" key="1">
    <citation type="submission" date="2019-04" db="EMBL/GenBank/DDBJ databases">
        <title>Microbes associate with the intestines of laboratory mice.</title>
        <authorList>
            <person name="Navarre W."/>
            <person name="Wong E."/>
            <person name="Huang K."/>
            <person name="Tropini C."/>
            <person name="Ng K."/>
            <person name="Yu B."/>
        </authorList>
    </citation>
    <scope>NUCLEOTIDE SEQUENCE [LARGE SCALE GENOMIC DNA]</scope>
    <source>
        <strain evidence="9 10">NM70_E10</strain>
    </source>
</reference>
<dbReference type="GO" id="GO:0016020">
    <property type="term" value="C:membrane"/>
    <property type="evidence" value="ECO:0007669"/>
    <property type="project" value="UniProtKB-SubCell"/>
</dbReference>
<dbReference type="PANTHER" id="PTHR10465">
    <property type="entry name" value="TRANSMEMBRANE GTPASE FZO1"/>
    <property type="match status" value="1"/>
</dbReference>
<dbReference type="InterPro" id="IPR027417">
    <property type="entry name" value="P-loop_NTPase"/>
</dbReference>
<dbReference type="RefSeq" id="WP_136014411.1">
    <property type="nucleotide sequence ID" value="NZ_CAMTRR010000002.1"/>
</dbReference>
<evidence type="ECO:0000256" key="7">
    <source>
        <dbReference type="SAM" id="Phobius"/>
    </source>
</evidence>
<dbReference type="GO" id="GO:0003924">
    <property type="term" value="F:GTPase activity"/>
    <property type="evidence" value="ECO:0007669"/>
    <property type="project" value="InterPro"/>
</dbReference>
<evidence type="ECO:0000256" key="3">
    <source>
        <dbReference type="ARBA" id="ARBA00022801"/>
    </source>
</evidence>
<dbReference type="AlphaFoldDB" id="A0A4S2ALA5"/>
<comment type="caution">
    <text evidence="9">The sequence shown here is derived from an EMBL/GenBank/DDBJ whole genome shotgun (WGS) entry which is preliminary data.</text>
</comment>
<keyword evidence="7" id="KW-1133">Transmembrane helix</keyword>
<feature type="coiled-coil region" evidence="6">
    <location>
        <begin position="296"/>
        <end position="385"/>
    </location>
</feature>
<keyword evidence="6" id="KW-0175">Coiled coil</keyword>
<sequence>METSDKHIILHNINLAKNLLTDMKKAGIIDDKQVGKLTSSLSDVYMNLSKPLIVTLVGPFSSGKTTFINAIIQERVLPERILPCTGMVCKIGYCDSHLKIQYLENGVKIKKEIRVDELRSFVDISDPAYRSRGIGDVLEIFHKNDFCAKDIVLVDTPGFNDPNFQDDMTNRALEKADAVIYCMSAIHAYSNTDVEKIKNLHQRKIDSIFYVVGFMDILHSNDSDTGSDEIVSFKKMITNKLASHTSLGEDGVFFVSAIDEFNKISKKTCILDDNGIEKVRIKLWKYLQDNRMPIKMKNARNHLSKIETRLEKKIKAELNSKKNEMSVYEKNIISNQRNKEDAKKCMEAISNSCAAYEEEVYSFVRVQIETELQNIMDNMDKWVDEVFDYTSIISLSMFKSGEIQEKIDVIQRRSAEKIQKTIRERIIPYINTSTNKLQADIQHLVEKYIIVVNLENNQSVSSVALHLNVKESPLYPSFSPLPLAATLVMLEKSAIGITALSFAPLVGILAALGLGMGLGIFQQKRIKRRMITSIKEQLQSYSLVSRYVNAIMDSIQWKDSISQITSSLSKSVVKCDKHIDLLKKERDALVIDINRITEIENEREHLFGSIN</sequence>
<keyword evidence="10" id="KW-1185">Reference proteome</keyword>
<dbReference type="Pfam" id="PF00350">
    <property type="entry name" value="Dynamin_N"/>
    <property type="match status" value="1"/>
</dbReference>
<evidence type="ECO:0000256" key="2">
    <source>
        <dbReference type="ARBA" id="ARBA00022741"/>
    </source>
</evidence>
<dbReference type="SUPFAM" id="SSF52540">
    <property type="entry name" value="P-loop containing nucleoside triphosphate hydrolases"/>
    <property type="match status" value="1"/>
</dbReference>
<accession>A0A4S2ALA5</accession>
<feature type="transmembrane region" description="Helical" evidence="7">
    <location>
        <begin position="499"/>
        <end position="521"/>
    </location>
</feature>
<evidence type="ECO:0000256" key="6">
    <source>
        <dbReference type="SAM" id="Coils"/>
    </source>
</evidence>